<keyword evidence="4 7" id="KW-0812">Transmembrane</keyword>
<evidence type="ECO:0000256" key="3">
    <source>
        <dbReference type="ARBA" id="ARBA00022475"/>
    </source>
</evidence>
<evidence type="ECO:0000313" key="8">
    <source>
        <dbReference type="EMBL" id="SDB94619.1"/>
    </source>
</evidence>
<dbReference type="GO" id="GO:0015293">
    <property type="term" value="F:symporter activity"/>
    <property type="evidence" value="ECO:0007669"/>
    <property type="project" value="UniProtKB-KW"/>
</dbReference>
<dbReference type="PRINTS" id="PR00173">
    <property type="entry name" value="EDTRNSPORT"/>
</dbReference>
<keyword evidence="3" id="KW-1003">Cell membrane</keyword>
<evidence type="ECO:0000256" key="1">
    <source>
        <dbReference type="ARBA" id="ARBA00004651"/>
    </source>
</evidence>
<accession>A0A1G6HK33</accession>
<feature type="transmembrane region" description="Helical" evidence="7">
    <location>
        <begin position="449"/>
        <end position="469"/>
    </location>
</feature>
<evidence type="ECO:0000256" key="2">
    <source>
        <dbReference type="ARBA" id="ARBA00022448"/>
    </source>
</evidence>
<dbReference type="InterPro" id="IPR036458">
    <property type="entry name" value="Na:dicarbo_symporter_sf"/>
</dbReference>
<feature type="transmembrane region" description="Helical" evidence="7">
    <location>
        <begin position="475"/>
        <end position="497"/>
    </location>
</feature>
<evidence type="ECO:0000313" key="9">
    <source>
        <dbReference type="Proteomes" id="UP000198943"/>
    </source>
</evidence>
<dbReference type="Proteomes" id="UP000198943">
    <property type="component" value="Unassembled WGS sequence"/>
</dbReference>
<sequence>MVLSNSTFTETMGWLEQELSKAKISQKEILTAQLLLEETFLRLSKGAGDPADFSVTVTLHRRFGDISMRLESLGEQYNPLVEMTEVNEEKEDAYGLAILKAHREEVGYSRKNGKNLVSIRIHKSASKDFRNTVIGIALGIVCGLLLKETVSADALEQINVTLAGSALRMFMNALSMTIGPMIFISVIAGITHMSNATDVGRIGGKLIMLSLVKLFVCTVLGVVFGLLFFSDGLSGLAAAVPQQDMDVKPGLSLLDMITGIIPANLIQPFATGNVLQMLFLACFFGIIVNRAGERANVVKELIEFFNFFFMDVMNVVVKFIPLVVFCSMVQLMLTTGTDALLSLGIVLAANAFGMALIVLASGLFVTLAGKISPVPFLKKALTFAPIPFSLNSSNACIPMTLKLCAEKLGVDSRLAMFSIPVGLQFNMNGSSFYTAMIAVLMARSLGVGLNLNTLVTLTVSTFLVSVTMAGCPGSAIIGLSTVFEAVGIPTAAVALFLPIDSPVGMFRTVGNVTSDVASTMMLACSEKQVDKETYTAE</sequence>
<keyword evidence="5 7" id="KW-1133">Transmembrane helix</keyword>
<keyword evidence="9" id="KW-1185">Reference proteome</keyword>
<dbReference type="PANTHER" id="PTHR42865">
    <property type="entry name" value="PROTON/GLUTAMATE-ASPARTATE SYMPORTER"/>
    <property type="match status" value="1"/>
</dbReference>
<feature type="transmembrane region" description="Helical" evidence="7">
    <location>
        <begin position="274"/>
        <end position="292"/>
    </location>
</feature>
<organism evidence="8 9">
    <name type="scientific">Succiniclasticum ruminis</name>
    <dbReference type="NCBI Taxonomy" id="40841"/>
    <lineage>
        <taxon>Bacteria</taxon>
        <taxon>Bacillati</taxon>
        <taxon>Bacillota</taxon>
        <taxon>Negativicutes</taxon>
        <taxon>Acidaminococcales</taxon>
        <taxon>Acidaminococcaceae</taxon>
        <taxon>Succiniclasticum</taxon>
    </lineage>
</organism>
<dbReference type="InterPro" id="IPR001991">
    <property type="entry name" value="Na-dicarboxylate_symporter"/>
</dbReference>
<reference evidence="9" key="1">
    <citation type="submission" date="2016-10" db="EMBL/GenBank/DDBJ databases">
        <authorList>
            <person name="Varghese N."/>
            <person name="Submissions S."/>
        </authorList>
    </citation>
    <scope>NUCLEOTIDE SEQUENCE [LARGE SCALE GENOMIC DNA]</scope>
    <source>
        <strain evidence="9">DSM 11005</strain>
    </source>
</reference>
<evidence type="ECO:0000256" key="4">
    <source>
        <dbReference type="ARBA" id="ARBA00022692"/>
    </source>
</evidence>
<feature type="transmembrane region" description="Helical" evidence="7">
    <location>
        <begin position="339"/>
        <end position="368"/>
    </location>
</feature>
<keyword evidence="6 7" id="KW-0472">Membrane</keyword>
<keyword evidence="2" id="KW-0813">Transport</keyword>
<proteinExistence type="predicted"/>
<evidence type="ECO:0000256" key="5">
    <source>
        <dbReference type="ARBA" id="ARBA00022989"/>
    </source>
</evidence>
<dbReference type="RefSeq" id="WP_176760325.1">
    <property type="nucleotide sequence ID" value="NZ_FMYW01000001.1"/>
</dbReference>
<name>A0A1G6HK33_9FIRM</name>
<dbReference type="AlphaFoldDB" id="A0A1G6HK33"/>
<dbReference type="GO" id="GO:0005886">
    <property type="term" value="C:plasma membrane"/>
    <property type="evidence" value="ECO:0007669"/>
    <property type="project" value="UniProtKB-SubCell"/>
</dbReference>
<dbReference type="PANTHER" id="PTHR42865:SF7">
    <property type="entry name" value="PROTON_GLUTAMATE-ASPARTATE SYMPORTER"/>
    <property type="match status" value="1"/>
</dbReference>
<feature type="transmembrane region" description="Helical" evidence="7">
    <location>
        <begin position="304"/>
        <end position="333"/>
    </location>
</feature>
<evidence type="ECO:0000256" key="6">
    <source>
        <dbReference type="ARBA" id="ARBA00023136"/>
    </source>
</evidence>
<comment type="subcellular location">
    <subcellularLocation>
        <location evidence="1">Cell membrane</location>
        <topology evidence="1">Multi-pass membrane protein</topology>
    </subcellularLocation>
</comment>
<dbReference type="SUPFAM" id="SSF118215">
    <property type="entry name" value="Proton glutamate symport protein"/>
    <property type="match status" value="1"/>
</dbReference>
<protein>
    <submittedName>
        <fullName evidence="8">Na+/H+-dicarboxylate symporter</fullName>
    </submittedName>
</protein>
<gene>
    <name evidence="8" type="ORF">SAMN04487864_10126</name>
</gene>
<dbReference type="Gene3D" id="1.10.3860.10">
    <property type="entry name" value="Sodium:dicarboxylate symporter"/>
    <property type="match status" value="1"/>
</dbReference>
<feature type="transmembrane region" description="Helical" evidence="7">
    <location>
        <begin position="166"/>
        <end position="190"/>
    </location>
</feature>
<dbReference type="EMBL" id="FMYW01000001">
    <property type="protein sequence ID" value="SDB94619.1"/>
    <property type="molecule type" value="Genomic_DNA"/>
</dbReference>
<feature type="transmembrane region" description="Helical" evidence="7">
    <location>
        <begin position="211"/>
        <end position="229"/>
    </location>
</feature>
<evidence type="ECO:0000256" key="7">
    <source>
        <dbReference type="SAM" id="Phobius"/>
    </source>
</evidence>
<dbReference type="Pfam" id="PF00375">
    <property type="entry name" value="SDF"/>
    <property type="match status" value="1"/>
</dbReference>